<evidence type="ECO:0000313" key="5">
    <source>
        <dbReference type="WBParaSite" id="NBR_0000232601-mRNA-1"/>
    </source>
</evidence>
<dbReference type="GO" id="GO:0005634">
    <property type="term" value="C:nucleus"/>
    <property type="evidence" value="ECO:0007669"/>
    <property type="project" value="TreeGrafter"/>
</dbReference>
<proteinExistence type="inferred from homology"/>
<protein>
    <submittedName>
        <fullName evidence="5">Apoptosis inhibitory protein 5</fullName>
    </submittedName>
</protein>
<keyword evidence="2" id="KW-0053">Apoptosis</keyword>
<dbReference type="Pfam" id="PF05918">
    <property type="entry name" value="API5"/>
    <property type="match status" value="1"/>
</dbReference>
<evidence type="ECO:0000313" key="3">
    <source>
        <dbReference type="EMBL" id="VDL65916.1"/>
    </source>
</evidence>
<dbReference type="PANTHER" id="PTHR12758:SF19">
    <property type="entry name" value="APOPTOSIS INHIBITOR 5"/>
    <property type="match status" value="1"/>
</dbReference>
<name>A0A0N4XIH4_NIPBR</name>
<organism evidence="5">
    <name type="scientific">Nippostrongylus brasiliensis</name>
    <name type="common">Rat hookworm</name>
    <dbReference type="NCBI Taxonomy" id="27835"/>
    <lineage>
        <taxon>Eukaryota</taxon>
        <taxon>Metazoa</taxon>
        <taxon>Ecdysozoa</taxon>
        <taxon>Nematoda</taxon>
        <taxon>Chromadorea</taxon>
        <taxon>Rhabditida</taxon>
        <taxon>Rhabditina</taxon>
        <taxon>Rhabditomorpha</taxon>
        <taxon>Strongyloidea</taxon>
        <taxon>Heligmosomidae</taxon>
        <taxon>Nippostrongylus</taxon>
    </lineage>
</organism>
<keyword evidence="4" id="KW-1185">Reference proteome</keyword>
<dbReference type="GO" id="GO:0006915">
    <property type="term" value="P:apoptotic process"/>
    <property type="evidence" value="ECO:0007669"/>
    <property type="project" value="UniProtKB-KW"/>
</dbReference>
<gene>
    <name evidence="3" type="ORF">NBR_LOCUS2327</name>
</gene>
<evidence type="ECO:0000256" key="1">
    <source>
        <dbReference type="ARBA" id="ARBA00009515"/>
    </source>
</evidence>
<accession>A0A0N4XIH4</accession>
<dbReference type="OMA" id="HRIHSSD"/>
<dbReference type="GO" id="GO:0003723">
    <property type="term" value="F:RNA binding"/>
    <property type="evidence" value="ECO:0007669"/>
    <property type="project" value="TreeGrafter"/>
</dbReference>
<comment type="similarity">
    <text evidence="1">Belongs to the API5 family.</text>
</comment>
<evidence type="ECO:0000313" key="4">
    <source>
        <dbReference type="Proteomes" id="UP000271162"/>
    </source>
</evidence>
<reference evidence="5" key="1">
    <citation type="submission" date="2017-02" db="UniProtKB">
        <authorList>
            <consortium name="WormBaseParasite"/>
        </authorList>
    </citation>
    <scope>IDENTIFICATION</scope>
</reference>
<dbReference type="Proteomes" id="UP000271162">
    <property type="component" value="Unassembled WGS sequence"/>
</dbReference>
<sequence>MIVDVSTLYDICQRLDESDKKESAEFQFCIDAVKATDIPVKKLAIQVVFRFFDDFPDKGATALNTIMSQLRHPDVEVQKLVIKGLPSTCHHHPEYIEELLCIRDSQELLLVKKSMSFILTRHPKATILAMYNAITRAETIEDKVEMLKFMDEKVTRLHAELTPFMRGKIADVYSNMLVSATPDEIELLLLFIRKSKQISDSEKQTSFSGALERLLERGIRQDQEEDIDDPDRFSEIVNNVVKIILILNSVNRSYFLNRKMTEYLFSKFNMLHRIHSSDRKDIMKVLSTITFSGNFNGPRDHSTVVHLFNYLKGLLPDPCADDEDMDDGYRNEKEWDIEFTELELASMLVYNILKQRRSIAKELAAVGYSWKPRFQYLVSVIRVFTRRLKEKLDEEAKKGDELDMKNSKLLTVANNVGFIANCFLVNICDLHAKISPSWIQRKRRISSGEMIAPHKRRRS</sequence>
<evidence type="ECO:0000256" key="2">
    <source>
        <dbReference type="ARBA" id="ARBA00022703"/>
    </source>
</evidence>
<dbReference type="InterPro" id="IPR016024">
    <property type="entry name" value="ARM-type_fold"/>
</dbReference>
<dbReference type="STRING" id="27835.A0A0N4XIH4"/>
<dbReference type="AlphaFoldDB" id="A0A0N4XIH4"/>
<reference evidence="3 4" key="2">
    <citation type="submission" date="2018-11" db="EMBL/GenBank/DDBJ databases">
        <authorList>
            <consortium name="Pathogen Informatics"/>
        </authorList>
    </citation>
    <scope>NUCLEOTIDE SEQUENCE [LARGE SCALE GENOMIC DNA]</scope>
</reference>
<dbReference type="WBParaSite" id="NBR_0000232601-mRNA-1">
    <property type="protein sequence ID" value="NBR_0000232601-mRNA-1"/>
    <property type="gene ID" value="NBR_0000232601"/>
</dbReference>
<dbReference type="InterPro" id="IPR008383">
    <property type="entry name" value="API5"/>
</dbReference>
<dbReference type="SUPFAM" id="SSF48371">
    <property type="entry name" value="ARM repeat"/>
    <property type="match status" value="1"/>
</dbReference>
<dbReference type="PANTHER" id="PTHR12758">
    <property type="entry name" value="APOPTOSIS INHIBITOR 5-RELATED"/>
    <property type="match status" value="1"/>
</dbReference>
<dbReference type="EMBL" id="UYSL01002572">
    <property type="protein sequence ID" value="VDL65916.1"/>
    <property type="molecule type" value="Genomic_DNA"/>
</dbReference>